<dbReference type="GO" id="GO:0003995">
    <property type="term" value="F:acyl-CoA dehydrogenase activity"/>
    <property type="evidence" value="ECO:0007669"/>
    <property type="project" value="TreeGrafter"/>
</dbReference>
<dbReference type="AlphaFoldDB" id="A0A3P7KJI7"/>
<dbReference type="Pfam" id="PF22217">
    <property type="entry name" value="ACDH-11_C"/>
    <property type="match status" value="1"/>
</dbReference>
<dbReference type="Gene3D" id="1.20.140.10">
    <property type="entry name" value="Butyryl-CoA Dehydrogenase, subunit A, domain 3"/>
    <property type="match status" value="1"/>
</dbReference>
<evidence type="ECO:0000313" key="4">
    <source>
        <dbReference type="EMBL" id="VDM67712.1"/>
    </source>
</evidence>
<gene>
    <name evidence="4" type="ORF">SVUK_LOCUS2710</name>
</gene>
<reference evidence="4 5" key="1">
    <citation type="submission" date="2018-11" db="EMBL/GenBank/DDBJ databases">
        <authorList>
            <consortium name="Pathogen Informatics"/>
        </authorList>
    </citation>
    <scope>NUCLEOTIDE SEQUENCE [LARGE SCALE GENOMIC DNA]</scope>
</reference>
<proteinExistence type="predicted"/>
<dbReference type="PANTHER" id="PTHR42707:SF2">
    <property type="entry name" value="ACD11 DEHYDROGENASE"/>
    <property type="match status" value="1"/>
</dbReference>
<dbReference type="Proteomes" id="UP000270094">
    <property type="component" value="Unassembled WGS sequence"/>
</dbReference>
<keyword evidence="5" id="KW-1185">Reference proteome</keyword>
<dbReference type="OrthoDB" id="5811916at2759"/>
<dbReference type="InterPro" id="IPR052904">
    <property type="entry name" value="Acyl-CoA_dehydrogenase-like"/>
</dbReference>
<dbReference type="Pfam" id="PF00441">
    <property type="entry name" value="Acyl-CoA_dh_1"/>
    <property type="match status" value="1"/>
</dbReference>
<dbReference type="EMBL" id="UYYB01006276">
    <property type="protein sequence ID" value="VDM67712.1"/>
    <property type="molecule type" value="Genomic_DNA"/>
</dbReference>
<feature type="domain" description="Acyl-CoA dehydrogenase 11-like C-terminal" evidence="3">
    <location>
        <begin position="91"/>
        <end position="208"/>
    </location>
</feature>
<dbReference type="InterPro" id="IPR036250">
    <property type="entry name" value="AcylCo_DH-like_C"/>
</dbReference>
<sequence>QYLCQFQESGNASGVEAALLRLITPVVKLYTGKMCVPLISEAMECFGGQGYIEDTGIPSALRDAQVTPIWEGTTNILSLDVLRVFAAKEDVYDLFEKRVNEHLPAKSVEGLDKPIAAVREAISSLRTVLHNALTSDGSMRVDVCARQIAFGIARIWAGSLLIHHASEEDATKSDRDVAERWCCEQPLVDVKMDWLSNNRVQIDRDIVFQNFPEKFDCSKL</sequence>
<organism evidence="4 5">
    <name type="scientific">Strongylus vulgaris</name>
    <name type="common">Blood worm</name>
    <dbReference type="NCBI Taxonomy" id="40348"/>
    <lineage>
        <taxon>Eukaryota</taxon>
        <taxon>Metazoa</taxon>
        <taxon>Ecdysozoa</taxon>
        <taxon>Nematoda</taxon>
        <taxon>Chromadorea</taxon>
        <taxon>Rhabditida</taxon>
        <taxon>Rhabditina</taxon>
        <taxon>Rhabditomorpha</taxon>
        <taxon>Strongyloidea</taxon>
        <taxon>Strongylidae</taxon>
        <taxon>Strongylus</taxon>
    </lineage>
</organism>
<dbReference type="InterPro" id="IPR053998">
    <property type="entry name" value="ACDH-11_C"/>
</dbReference>
<accession>A0A3P7KJI7</accession>
<dbReference type="SUPFAM" id="SSF47203">
    <property type="entry name" value="Acyl-CoA dehydrogenase C-terminal domain-like"/>
    <property type="match status" value="1"/>
</dbReference>
<feature type="non-terminal residue" evidence="4">
    <location>
        <position position="1"/>
    </location>
</feature>
<protein>
    <submittedName>
        <fullName evidence="4">Uncharacterized protein</fullName>
    </submittedName>
</protein>
<feature type="domain" description="Acyl-CoA dehydrogenase/oxidase C-terminal" evidence="2">
    <location>
        <begin position="23"/>
        <end position="83"/>
    </location>
</feature>
<evidence type="ECO:0000259" key="3">
    <source>
        <dbReference type="Pfam" id="PF22217"/>
    </source>
</evidence>
<dbReference type="InterPro" id="IPR009075">
    <property type="entry name" value="AcylCo_DH/oxidase_C"/>
</dbReference>
<dbReference type="PANTHER" id="PTHR42707">
    <property type="entry name" value="ACYL-COA DEHYDROGENASE"/>
    <property type="match status" value="1"/>
</dbReference>
<evidence type="ECO:0000259" key="2">
    <source>
        <dbReference type="Pfam" id="PF00441"/>
    </source>
</evidence>
<evidence type="ECO:0000256" key="1">
    <source>
        <dbReference type="ARBA" id="ARBA00022630"/>
    </source>
</evidence>
<name>A0A3P7KJI7_STRVU</name>
<keyword evidence="1" id="KW-0285">Flavoprotein</keyword>
<evidence type="ECO:0000313" key="5">
    <source>
        <dbReference type="Proteomes" id="UP000270094"/>
    </source>
</evidence>